<evidence type="ECO:0000313" key="3">
    <source>
        <dbReference type="EMBL" id="MDR9891890.1"/>
    </source>
</evidence>
<sequence length="377" mass="41802">MSRVLSLLLLAWGTLAPVCAALPVNLNLSTSAPPAASEAWPVMPPQPLPKGLRPCCAFGYDLHAQLLGMPVPFYQLNNTVTVDELGQHQYNDHLLTGLANLAGLGRENNGILYTTRGGFIDTAHVRDTADMTVYVFSQLLPKLGQAFTLRLEDELAERRLVFTAFTPPDDAAGRYSLAAWLAAHVAYQAAEWHEIAQWYGFESVPGFSEGVSAFSPEDLYSNLLGARLAVSLILNGQTASPGMYNMAMGTALRQALTNLGAQPAEITRLQFERLNGRWWSSQRRVPEKYLVLYRNFRMGDSRLPTPVPGEQTPPLHLNLPHRWKGFDLNALGEMQLWPGDNMAQLPPPSPYYTPKDFTSLAERARQQDAQRNASRDR</sequence>
<protein>
    <submittedName>
        <fullName evidence="3">DUF4056 domain-containing protein</fullName>
    </submittedName>
</protein>
<reference evidence="3" key="1">
    <citation type="submission" date="2022-12" db="EMBL/GenBank/DDBJ databases">
        <title>NDM-1 containing novel ST 2018 Pseudenterobacter timonensis.</title>
        <authorList>
            <person name="Halder G."/>
            <person name="Mandal S."/>
            <person name="Dutta S."/>
        </authorList>
    </citation>
    <scope>NUCLEOTIDE SEQUENCE</scope>
    <source>
        <strain evidence="3">CNCI147</strain>
    </source>
</reference>
<dbReference type="InterPro" id="IPR025130">
    <property type="entry name" value="DUF4056"/>
</dbReference>
<feature type="signal peptide" evidence="2">
    <location>
        <begin position="1"/>
        <end position="20"/>
    </location>
</feature>
<accession>A0AAE4DQ35</accession>
<dbReference type="Pfam" id="PF13265">
    <property type="entry name" value="DUF4056"/>
    <property type="match status" value="1"/>
</dbReference>
<feature type="compositionally biased region" description="Basic and acidic residues" evidence="1">
    <location>
        <begin position="362"/>
        <end position="377"/>
    </location>
</feature>
<feature type="region of interest" description="Disordered" evidence="1">
    <location>
        <begin position="339"/>
        <end position="377"/>
    </location>
</feature>
<name>A0AAE4DQ35_9ENTR</name>
<organism evidence="3 4">
    <name type="scientific">Pseudenterobacter timonensis</name>
    <dbReference type="NCBI Taxonomy" id="1755099"/>
    <lineage>
        <taxon>Bacteria</taxon>
        <taxon>Pseudomonadati</taxon>
        <taxon>Pseudomonadota</taxon>
        <taxon>Gammaproteobacteria</taxon>
        <taxon>Enterobacterales</taxon>
        <taxon>Enterobacteriaceae</taxon>
        <taxon>Pseudenterobacter</taxon>
    </lineage>
</organism>
<gene>
    <name evidence="3" type="ORF">O7047_16835</name>
</gene>
<evidence type="ECO:0000313" key="4">
    <source>
        <dbReference type="Proteomes" id="UP001248822"/>
    </source>
</evidence>
<evidence type="ECO:0000256" key="2">
    <source>
        <dbReference type="SAM" id="SignalP"/>
    </source>
</evidence>
<dbReference type="EMBL" id="JAQGEC010000016">
    <property type="protein sequence ID" value="MDR9891890.1"/>
    <property type="molecule type" value="Genomic_DNA"/>
</dbReference>
<keyword evidence="2" id="KW-0732">Signal</keyword>
<feature type="chain" id="PRO_5042237922" evidence="2">
    <location>
        <begin position="21"/>
        <end position="377"/>
    </location>
</feature>
<comment type="caution">
    <text evidence="3">The sequence shown here is derived from an EMBL/GenBank/DDBJ whole genome shotgun (WGS) entry which is preliminary data.</text>
</comment>
<proteinExistence type="predicted"/>
<dbReference type="Proteomes" id="UP001248822">
    <property type="component" value="Unassembled WGS sequence"/>
</dbReference>
<evidence type="ECO:0000256" key="1">
    <source>
        <dbReference type="SAM" id="MobiDB-lite"/>
    </source>
</evidence>
<dbReference type="AlphaFoldDB" id="A0AAE4DQ35"/>